<name>A0A0A0AKH8_CHAVO</name>
<dbReference type="GO" id="GO:0031012">
    <property type="term" value="C:extracellular matrix"/>
    <property type="evidence" value="ECO:0007669"/>
    <property type="project" value="TreeGrafter"/>
</dbReference>
<proteinExistence type="predicted"/>
<organism evidence="1 2">
    <name type="scientific">Charadrius vociferus</name>
    <name type="common">Killdeer</name>
    <name type="synonym">Aegialitis vocifera</name>
    <dbReference type="NCBI Taxonomy" id="50402"/>
    <lineage>
        <taxon>Eukaryota</taxon>
        <taxon>Metazoa</taxon>
        <taxon>Chordata</taxon>
        <taxon>Craniata</taxon>
        <taxon>Vertebrata</taxon>
        <taxon>Euteleostomi</taxon>
        <taxon>Archelosauria</taxon>
        <taxon>Archosauria</taxon>
        <taxon>Dinosauria</taxon>
        <taxon>Saurischia</taxon>
        <taxon>Theropoda</taxon>
        <taxon>Coelurosauria</taxon>
        <taxon>Aves</taxon>
        <taxon>Neognathae</taxon>
        <taxon>Neoaves</taxon>
        <taxon>Charadriiformes</taxon>
        <taxon>Charadriidae</taxon>
        <taxon>Charadrius</taxon>
    </lineage>
</organism>
<dbReference type="STRING" id="50402.A0A0A0AKH8"/>
<reference evidence="2" key="1">
    <citation type="journal article" date="2014" name="Science">
        <title>Comparative genomics reveals insights into avian genome evolution and adaptation.</title>
        <authorList>
            <consortium name="Avian Genome Consortium"/>
            <person name="Zhang G."/>
            <person name="Li C."/>
            <person name="Li Q."/>
            <person name="Li B."/>
            <person name="Larkin D.M."/>
            <person name="Lee C."/>
            <person name="Storz J.F."/>
            <person name="Antunes A."/>
            <person name="Greenwold M.J."/>
            <person name="Meredith R.W."/>
            <person name="Odeen A."/>
            <person name="Cui J."/>
            <person name="Zhou Q."/>
            <person name="Xu L."/>
            <person name="Pan H."/>
            <person name="Wang Z."/>
            <person name="Jin L."/>
            <person name="Zhang P."/>
            <person name="Hu H."/>
            <person name="Yang W."/>
            <person name="Hu J."/>
            <person name="Xiao J."/>
            <person name="Yang Z."/>
            <person name="Liu Y."/>
            <person name="Xie Q."/>
            <person name="Yu H."/>
            <person name="Lian J."/>
            <person name="Wen P."/>
            <person name="Zhang F."/>
            <person name="Li H."/>
            <person name="Zeng Y."/>
            <person name="Xiong Z."/>
            <person name="Liu S."/>
            <person name="Zhou L."/>
            <person name="Huang Z."/>
            <person name="An N."/>
            <person name="Wang J."/>
            <person name="Zheng Q."/>
            <person name="Xiong Y."/>
            <person name="Wang G."/>
            <person name="Wang B."/>
            <person name="Wang J."/>
            <person name="Fan Y."/>
            <person name="da Fonseca R.R."/>
            <person name="Alfaro-Nunez A."/>
            <person name="Schubert M."/>
            <person name="Orlando L."/>
            <person name="Mourier T."/>
            <person name="Howard J.T."/>
            <person name="Ganapathy G."/>
            <person name="Pfenning A."/>
            <person name="Whitney O."/>
            <person name="Rivas M.V."/>
            <person name="Hara E."/>
            <person name="Smith J."/>
            <person name="Farre M."/>
            <person name="Narayan J."/>
            <person name="Slavov G."/>
            <person name="Romanov M.N."/>
            <person name="Borges R."/>
            <person name="Machado J.P."/>
            <person name="Khan I."/>
            <person name="Springer M.S."/>
            <person name="Gatesy J."/>
            <person name="Hoffmann F.G."/>
            <person name="Opazo J.C."/>
            <person name="Hastad O."/>
            <person name="Sawyer R.H."/>
            <person name="Kim H."/>
            <person name="Kim K.W."/>
            <person name="Kim H.J."/>
            <person name="Cho S."/>
            <person name="Li N."/>
            <person name="Huang Y."/>
            <person name="Bruford M.W."/>
            <person name="Zhan X."/>
            <person name="Dixon A."/>
            <person name="Bertelsen M.F."/>
            <person name="Derryberry E."/>
            <person name="Warren W."/>
            <person name="Wilson R.K."/>
            <person name="Li S."/>
            <person name="Ray D.A."/>
            <person name="Green R.E."/>
            <person name="O'Brien S.J."/>
            <person name="Griffin D."/>
            <person name="Johnson W.E."/>
            <person name="Haussler D."/>
            <person name="Ryder O.A."/>
            <person name="Willerslev E."/>
            <person name="Graves G.R."/>
            <person name="Alstrom P."/>
            <person name="Fjeldsa J."/>
            <person name="Mindell D.P."/>
            <person name="Edwards S.V."/>
            <person name="Braun E.L."/>
            <person name="Rahbek C."/>
            <person name="Burt D.W."/>
            <person name="Houde P."/>
            <person name="Zhang Y."/>
            <person name="Yang H."/>
            <person name="Wang J."/>
            <person name="Jarvis E.D."/>
            <person name="Gilbert M.T."/>
            <person name="Wang J."/>
        </authorList>
    </citation>
    <scope>NUCLEOTIDE SEQUENCE [LARGE SCALE GENOMIC DNA]</scope>
</reference>
<dbReference type="GO" id="GO:0061343">
    <property type="term" value="P:cell adhesion involved in heart morphogenesis"/>
    <property type="evidence" value="ECO:0007669"/>
    <property type="project" value="TreeGrafter"/>
</dbReference>
<dbReference type="PANTHER" id="PTHR33395">
    <property type="entry name" value="TRANSCRIPTASE, PUTATIVE-RELATED-RELATED"/>
    <property type="match status" value="1"/>
</dbReference>
<sequence length="97" mass="11244">PPSVKEELVCQLIRELDLYKLMGPDNIHPRVLKELADVARQLSIIFGKSWRSEDVLEDWKKTNITPIYKKSLKENPGNYRPISLTSVPEKVMEQILL</sequence>
<dbReference type="Proteomes" id="UP000053858">
    <property type="component" value="Unassembled WGS sequence"/>
</dbReference>
<feature type="non-terminal residue" evidence="1">
    <location>
        <position position="1"/>
    </location>
</feature>
<dbReference type="PANTHER" id="PTHR33395:SF22">
    <property type="entry name" value="REVERSE TRANSCRIPTASE DOMAIN-CONTAINING PROTEIN"/>
    <property type="match status" value="1"/>
</dbReference>
<feature type="non-terminal residue" evidence="1">
    <location>
        <position position="97"/>
    </location>
</feature>
<evidence type="ECO:0000313" key="2">
    <source>
        <dbReference type="Proteomes" id="UP000053858"/>
    </source>
</evidence>
<protein>
    <recommendedName>
        <fullName evidence="3">RNA-directed DNA polymerase from mobile element jockey</fullName>
    </recommendedName>
</protein>
<dbReference type="AlphaFoldDB" id="A0A0A0AKH8"/>
<dbReference type="GO" id="GO:0007508">
    <property type="term" value="P:larval heart development"/>
    <property type="evidence" value="ECO:0007669"/>
    <property type="project" value="TreeGrafter"/>
</dbReference>
<evidence type="ECO:0008006" key="3">
    <source>
        <dbReference type="Google" id="ProtNLM"/>
    </source>
</evidence>
<evidence type="ECO:0000313" key="1">
    <source>
        <dbReference type="EMBL" id="KGL93545.1"/>
    </source>
</evidence>
<dbReference type="EMBL" id="KL871774">
    <property type="protein sequence ID" value="KGL93545.1"/>
    <property type="molecule type" value="Genomic_DNA"/>
</dbReference>
<gene>
    <name evidence="1" type="ORF">N301_03816</name>
</gene>
<keyword evidence="2" id="KW-1185">Reference proteome</keyword>
<accession>A0A0A0AKH8</accession>